<keyword evidence="1" id="KW-0472">Membrane</keyword>
<feature type="transmembrane region" description="Helical" evidence="1">
    <location>
        <begin position="153"/>
        <end position="173"/>
    </location>
</feature>
<organism evidence="2 3">
    <name type="scientific">Lacticaseibacillus zeae DSM 20178 = KCTC 3804</name>
    <dbReference type="NCBI Taxonomy" id="1423816"/>
    <lineage>
        <taxon>Bacteria</taxon>
        <taxon>Bacillati</taxon>
        <taxon>Bacillota</taxon>
        <taxon>Bacilli</taxon>
        <taxon>Lactobacillales</taxon>
        <taxon>Lactobacillaceae</taxon>
        <taxon>Lacticaseibacillus</taxon>
    </lineage>
</organism>
<name>A0A0R1EWL0_LACZE</name>
<feature type="transmembrane region" description="Helical" evidence="1">
    <location>
        <begin position="120"/>
        <end position="147"/>
    </location>
</feature>
<feature type="transmembrane region" description="Helical" evidence="1">
    <location>
        <begin position="82"/>
        <end position="99"/>
    </location>
</feature>
<gene>
    <name evidence="2" type="ORF">FD51_GL001147</name>
</gene>
<dbReference type="PATRIC" id="fig|1423816.3.peg.1189"/>
<feature type="transmembrane region" description="Helical" evidence="1">
    <location>
        <begin position="214"/>
        <end position="232"/>
    </location>
</feature>
<evidence type="ECO:0000256" key="1">
    <source>
        <dbReference type="SAM" id="Phobius"/>
    </source>
</evidence>
<keyword evidence="1" id="KW-1133">Transmembrane helix</keyword>
<accession>A0A0R1EWL0</accession>
<feature type="transmembrane region" description="Helical" evidence="1">
    <location>
        <begin position="180"/>
        <end position="202"/>
    </location>
</feature>
<dbReference type="AlphaFoldDB" id="A0A0R1EWL0"/>
<comment type="caution">
    <text evidence="2">The sequence shown here is derived from an EMBL/GenBank/DDBJ whole genome shotgun (WGS) entry which is preliminary data.</text>
</comment>
<evidence type="ECO:0000313" key="2">
    <source>
        <dbReference type="EMBL" id="KRK11572.1"/>
    </source>
</evidence>
<feature type="transmembrane region" description="Helical" evidence="1">
    <location>
        <begin position="39"/>
        <end position="58"/>
    </location>
</feature>
<protein>
    <submittedName>
        <fullName evidence="2">Uncharacterized protein</fullName>
    </submittedName>
</protein>
<keyword evidence="1" id="KW-0812">Transmembrane</keyword>
<dbReference type="EMBL" id="AZCT01000017">
    <property type="protein sequence ID" value="KRK11572.1"/>
    <property type="molecule type" value="Genomic_DNA"/>
</dbReference>
<reference evidence="2 3" key="1">
    <citation type="journal article" date="2015" name="Genome Announc.">
        <title>Expanding the biotechnology potential of lactobacilli through comparative genomics of 213 strains and associated genera.</title>
        <authorList>
            <person name="Sun Z."/>
            <person name="Harris H.M."/>
            <person name="McCann A."/>
            <person name="Guo C."/>
            <person name="Argimon S."/>
            <person name="Zhang W."/>
            <person name="Yang X."/>
            <person name="Jeffery I.B."/>
            <person name="Cooney J.C."/>
            <person name="Kagawa T.F."/>
            <person name="Liu W."/>
            <person name="Song Y."/>
            <person name="Salvetti E."/>
            <person name="Wrobel A."/>
            <person name="Rasinkangas P."/>
            <person name="Parkhill J."/>
            <person name="Rea M.C."/>
            <person name="O'Sullivan O."/>
            <person name="Ritari J."/>
            <person name="Douillard F.P."/>
            <person name="Paul Ross R."/>
            <person name="Yang R."/>
            <person name="Briner A.E."/>
            <person name="Felis G.E."/>
            <person name="de Vos W.M."/>
            <person name="Barrangou R."/>
            <person name="Klaenhammer T.R."/>
            <person name="Caufield P.W."/>
            <person name="Cui Y."/>
            <person name="Zhang H."/>
            <person name="O'Toole P.W."/>
        </authorList>
    </citation>
    <scope>NUCLEOTIDE SEQUENCE [LARGE SCALE GENOMIC DNA]</scope>
    <source>
        <strain evidence="2 3">DSM 20178</strain>
    </source>
</reference>
<evidence type="ECO:0000313" key="3">
    <source>
        <dbReference type="Proteomes" id="UP000051984"/>
    </source>
</evidence>
<proteinExistence type="predicted"/>
<sequence length="246" mass="28176">MLVYVATSTSLVCCMHLPEVFILNTSRAQLQIILVQHRFFSTFIWTIGLILLLLKRLSGSNIAFLPPYAEHGNLIFWMSQQYGWWLLYLLPIIIIFPELSTLARMMSLFVAIRIDNRVSYCLSTLLSLFILTLSVNLSLICFVSAFNFVGFDLITLIAQTFSVYVTLCLFYMLGTFLSPTYAMILICFGIFSYAKVQSLFLIGNTGMYSLNENVQNIFINFCYFILIGWLIVKRSLHSEQSTFQSA</sequence>
<dbReference type="Proteomes" id="UP000051984">
    <property type="component" value="Unassembled WGS sequence"/>
</dbReference>